<evidence type="ECO:0000256" key="22">
    <source>
        <dbReference type="SAM" id="MobiDB-lite"/>
    </source>
</evidence>
<evidence type="ECO:0000313" key="24">
    <source>
        <dbReference type="Ensembl" id="ENSLCAP00010029261.1"/>
    </source>
</evidence>
<feature type="region of interest" description="Disordered" evidence="22">
    <location>
        <begin position="1392"/>
        <end position="1411"/>
    </location>
</feature>
<keyword evidence="16" id="KW-0564">Palmitate</keyword>
<keyword evidence="9" id="KW-0433">Leucine-rich repeat</keyword>
<dbReference type="GO" id="GO:0098968">
    <property type="term" value="P:neurotransmitter receptor transport postsynaptic membrane to endosome"/>
    <property type="evidence" value="ECO:0007669"/>
    <property type="project" value="TreeGrafter"/>
</dbReference>
<dbReference type="GO" id="GO:0005737">
    <property type="term" value="C:cytoplasm"/>
    <property type="evidence" value="ECO:0007669"/>
    <property type="project" value="UniProtKB-SubCell"/>
</dbReference>
<dbReference type="InterPro" id="IPR001478">
    <property type="entry name" value="PDZ"/>
</dbReference>
<dbReference type="GO" id="GO:0030027">
    <property type="term" value="C:lamellipodium"/>
    <property type="evidence" value="ECO:0007669"/>
    <property type="project" value="UniProtKB-SubCell"/>
</dbReference>
<evidence type="ECO:0000256" key="5">
    <source>
        <dbReference type="ARBA" id="ARBA00022473"/>
    </source>
</evidence>
<dbReference type="InterPro" id="IPR055414">
    <property type="entry name" value="LRR_R13L4/SHOC2-like"/>
</dbReference>
<keyword evidence="25" id="KW-1185">Reference proteome</keyword>
<dbReference type="Gene3D" id="3.80.10.10">
    <property type="entry name" value="Ribonuclease Inhibitor"/>
    <property type="match status" value="2"/>
</dbReference>
<dbReference type="GO" id="GO:0045197">
    <property type="term" value="P:establishment or maintenance of epithelial cell apical/basal polarity"/>
    <property type="evidence" value="ECO:0007669"/>
    <property type="project" value="TreeGrafter"/>
</dbReference>
<evidence type="ECO:0000256" key="13">
    <source>
        <dbReference type="ARBA" id="ARBA00023018"/>
    </source>
</evidence>
<feature type="compositionally biased region" description="Polar residues" evidence="22">
    <location>
        <begin position="499"/>
        <end position="517"/>
    </location>
</feature>
<dbReference type="GO" id="GO:0043113">
    <property type="term" value="P:receptor clustering"/>
    <property type="evidence" value="ECO:0007669"/>
    <property type="project" value="TreeGrafter"/>
</dbReference>
<evidence type="ECO:0000256" key="16">
    <source>
        <dbReference type="ARBA" id="ARBA00023139"/>
    </source>
</evidence>
<dbReference type="InterPro" id="IPR003591">
    <property type="entry name" value="Leu-rich_rpt_typical-subtyp"/>
</dbReference>
<dbReference type="Pfam" id="PF13855">
    <property type="entry name" value="LRR_8"/>
    <property type="match status" value="1"/>
</dbReference>
<dbReference type="GO" id="GO:0001841">
    <property type="term" value="P:neural tube formation"/>
    <property type="evidence" value="ECO:0007669"/>
    <property type="project" value="Ensembl"/>
</dbReference>
<evidence type="ECO:0000256" key="18">
    <source>
        <dbReference type="ARBA" id="ARBA00023288"/>
    </source>
</evidence>
<dbReference type="InterPro" id="IPR032675">
    <property type="entry name" value="LRR_dom_sf"/>
</dbReference>
<feature type="region of interest" description="Disordered" evidence="22">
    <location>
        <begin position="1466"/>
        <end position="1561"/>
    </location>
</feature>
<dbReference type="GO" id="GO:0014069">
    <property type="term" value="C:postsynaptic density"/>
    <property type="evidence" value="ECO:0007669"/>
    <property type="project" value="TreeGrafter"/>
</dbReference>
<feature type="domain" description="PDZ" evidence="23">
    <location>
        <begin position="1046"/>
        <end position="1134"/>
    </location>
</feature>
<feature type="region of interest" description="Disordered" evidence="22">
    <location>
        <begin position="436"/>
        <end position="600"/>
    </location>
</feature>
<evidence type="ECO:0000256" key="4">
    <source>
        <dbReference type="ARBA" id="ARBA00004536"/>
    </source>
</evidence>
<feature type="compositionally biased region" description="Basic and acidic residues" evidence="22">
    <location>
        <begin position="1498"/>
        <end position="1515"/>
    </location>
</feature>
<dbReference type="GO" id="GO:0045211">
    <property type="term" value="C:postsynaptic membrane"/>
    <property type="evidence" value="ECO:0007669"/>
    <property type="project" value="TreeGrafter"/>
</dbReference>
<dbReference type="GO" id="GO:0046982">
    <property type="term" value="F:protein heterodimerization activity"/>
    <property type="evidence" value="ECO:0007669"/>
    <property type="project" value="Ensembl"/>
</dbReference>
<keyword evidence="5" id="KW-0217">Developmental protein</keyword>
<feature type="region of interest" description="Disordered" evidence="22">
    <location>
        <begin position="628"/>
        <end position="656"/>
    </location>
</feature>
<dbReference type="GO" id="GO:0097475">
    <property type="term" value="P:motor neuron migration"/>
    <property type="evidence" value="ECO:0007669"/>
    <property type="project" value="Ensembl"/>
</dbReference>
<evidence type="ECO:0000256" key="3">
    <source>
        <dbReference type="ARBA" id="ARBA00004510"/>
    </source>
</evidence>
<dbReference type="Gene3D" id="2.30.42.10">
    <property type="match status" value="4"/>
</dbReference>
<dbReference type="CDD" id="cd06701">
    <property type="entry name" value="PDZ4_Scribble-like"/>
    <property type="match status" value="1"/>
</dbReference>
<evidence type="ECO:0000256" key="8">
    <source>
        <dbReference type="ARBA" id="ARBA00022553"/>
    </source>
</evidence>
<reference evidence="24" key="3">
    <citation type="submission" date="2025-09" db="UniProtKB">
        <authorList>
            <consortium name="Ensembl"/>
        </authorList>
    </citation>
    <scope>IDENTIFICATION</scope>
</reference>
<feature type="compositionally biased region" description="Basic and acidic residues" evidence="22">
    <location>
        <begin position="530"/>
        <end position="541"/>
    </location>
</feature>
<comment type="subcellular location">
    <subcellularLocation>
        <location evidence="4">Cell junction</location>
        <location evidence="4">Adherens junction</location>
    </subcellularLocation>
    <subcellularLocation>
        <location evidence="1">Cell membrane</location>
        <topology evidence="1">Peripheral membrane protein</topology>
    </subcellularLocation>
    <subcellularLocation>
        <location evidence="3">Cell projection</location>
        <location evidence="3">Lamellipodium</location>
    </subcellularLocation>
    <subcellularLocation>
        <location evidence="2">Cytoplasm</location>
    </subcellularLocation>
    <subcellularLocation>
        <location evidence="20">Postsynapse</location>
    </subcellularLocation>
    <subcellularLocation>
        <location evidence="19">Presynapse</location>
    </subcellularLocation>
</comment>
<reference evidence="25" key="1">
    <citation type="submission" date="2015-09" db="EMBL/GenBank/DDBJ databases">
        <authorList>
            <person name="Sai Rama Sridatta P."/>
        </authorList>
    </citation>
    <scope>NUCLEOTIDE SEQUENCE [LARGE SCALE GENOMIC DNA]</scope>
</reference>
<evidence type="ECO:0000256" key="19">
    <source>
        <dbReference type="ARBA" id="ARBA00034106"/>
    </source>
</evidence>
<evidence type="ECO:0000313" key="25">
    <source>
        <dbReference type="Proteomes" id="UP000314980"/>
    </source>
</evidence>
<keyword evidence="12" id="KW-0965">Cell junction</keyword>
<dbReference type="PANTHER" id="PTHR23119">
    <property type="entry name" value="DISCS LARGE"/>
    <property type="match status" value="1"/>
</dbReference>
<dbReference type="CDD" id="cd06702">
    <property type="entry name" value="PDZ3_Scribble-like"/>
    <property type="match status" value="1"/>
</dbReference>
<dbReference type="SUPFAM" id="SSF52047">
    <property type="entry name" value="RNI-like"/>
    <property type="match status" value="1"/>
</dbReference>
<dbReference type="GO" id="GO:0060027">
    <property type="term" value="P:convergent extension involved in gastrulation"/>
    <property type="evidence" value="ECO:0007669"/>
    <property type="project" value="Ensembl"/>
</dbReference>
<dbReference type="Proteomes" id="UP000314980">
    <property type="component" value="Unassembled WGS sequence"/>
</dbReference>
<organism evidence="24 25">
    <name type="scientific">Lates calcarifer</name>
    <name type="common">Barramundi</name>
    <name type="synonym">Holocentrus calcarifer</name>
    <dbReference type="NCBI Taxonomy" id="8187"/>
    <lineage>
        <taxon>Eukaryota</taxon>
        <taxon>Metazoa</taxon>
        <taxon>Chordata</taxon>
        <taxon>Craniata</taxon>
        <taxon>Vertebrata</taxon>
        <taxon>Euteleostomi</taxon>
        <taxon>Actinopterygii</taxon>
        <taxon>Neopterygii</taxon>
        <taxon>Teleostei</taxon>
        <taxon>Neoteleostei</taxon>
        <taxon>Acanthomorphata</taxon>
        <taxon>Carangaria</taxon>
        <taxon>Carangaria incertae sedis</taxon>
        <taxon>Centropomidae</taxon>
        <taxon>Lates</taxon>
    </lineage>
</organism>
<evidence type="ECO:0000256" key="14">
    <source>
        <dbReference type="ARBA" id="ARBA00023054"/>
    </source>
</evidence>
<dbReference type="InParanoid" id="A0A4W6DW53"/>
<feature type="region of interest" description="Disordered" evidence="22">
    <location>
        <begin position="1284"/>
        <end position="1379"/>
    </location>
</feature>
<dbReference type="SMART" id="SM00228">
    <property type="entry name" value="PDZ"/>
    <property type="match status" value="4"/>
</dbReference>
<keyword evidence="11" id="KW-0221">Differentiation</keyword>
<dbReference type="Pfam" id="PF23598">
    <property type="entry name" value="LRR_14"/>
    <property type="match status" value="1"/>
</dbReference>
<dbReference type="FunFam" id="2.30.42.10:FF:000114">
    <property type="entry name" value="protein scribble homolog isoform X1"/>
    <property type="match status" value="1"/>
</dbReference>
<feature type="compositionally biased region" description="Low complexity" evidence="22">
    <location>
        <begin position="1484"/>
        <end position="1495"/>
    </location>
</feature>
<dbReference type="FunFam" id="3.80.10.10:FF:000338">
    <property type="entry name" value="protein scribble homolog isoform X12"/>
    <property type="match status" value="1"/>
</dbReference>
<feature type="domain" description="PDZ" evidence="23">
    <location>
        <begin position="811"/>
        <end position="899"/>
    </location>
</feature>
<dbReference type="FunFam" id="2.30.42.10:FF:000064">
    <property type="entry name" value="protein lap4 isoform X1"/>
    <property type="match status" value="1"/>
</dbReference>
<evidence type="ECO:0000256" key="11">
    <source>
        <dbReference type="ARBA" id="ARBA00022782"/>
    </source>
</evidence>
<feature type="compositionally biased region" description="Basic and acidic residues" evidence="22">
    <location>
        <begin position="560"/>
        <end position="569"/>
    </location>
</feature>
<evidence type="ECO:0000259" key="23">
    <source>
        <dbReference type="PROSITE" id="PS50106"/>
    </source>
</evidence>
<dbReference type="InterPro" id="IPR050614">
    <property type="entry name" value="Synaptic_Scaffolding_LAP-MAGUK"/>
</dbReference>
<evidence type="ECO:0000256" key="17">
    <source>
        <dbReference type="ARBA" id="ARBA00023273"/>
    </source>
</evidence>
<dbReference type="FunFam" id="3.80.10.10:FF:000072">
    <property type="entry name" value="protein scribble homolog isoform X1"/>
    <property type="match status" value="1"/>
</dbReference>
<feature type="region of interest" description="Disordered" evidence="22">
    <location>
        <begin position="1609"/>
        <end position="1634"/>
    </location>
</feature>
<evidence type="ECO:0000256" key="6">
    <source>
        <dbReference type="ARBA" id="ARBA00022475"/>
    </source>
</evidence>
<evidence type="ECO:0000256" key="12">
    <source>
        <dbReference type="ARBA" id="ARBA00022949"/>
    </source>
</evidence>
<feature type="compositionally biased region" description="Acidic residues" evidence="22">
    <location>
        <begin position="570"/>
        <end position="587"/>
    </location>
</feature>
<evidence type="ECO:0000256" key="7">
    <source>
        <dbReference type="ARBA" id="ARBA00022490"/>
    </source>
</evidence>
<feature type="compositionally biased region" description="Basic and acidic residues" evidence="22">
    <location>
        <begin position="1538"/>
        <end position="1549"/>
    </location>
</feature>
<dbReference type="GO" id="GO:0000132">
    <property type="term" value="P:establishment of mitotic spindle orientation"/>
    <property type="evidence" value="ECO:0007669"/>
    <property type="project" value="Ensembl"/>
</dbReference>
<dbReference type="GeneTree" id="ENSGT00940000154025"/>
<feature type="compositionally biased region" description="Polar residues" evidence="22">
    <location>
        <begin position="1468"/>
        <end position="1483"/>
    </location>
</feature>
<dbReference type="FunFam" id="2.30.42.10:FF:000041">
    <property type="entry name" value="protein scribble homolog isoform X1"/>
    <property type="match status" value="1"/>
</dbReference>
<dbReference type="GO" id="GO:0016323">
    <property type="term" value="C:basolateral plasma membrane"/>
    <property type="evidence" value="ECO:0007669"/>
    <property type="project" value="TreeGrafter"/>
</dbReference>
<dbReference type="FunCoup" id="A0A4W6DW53">
    <property type="interactions" value="1051"/>
</dbReference>
<feature type="compositionally biased region" description="Acidic residues" evidence="22">
    <location>
        <begin position="640"/>
        <end position="650"/>
    </location>
</feature>
<keyword evidence="17" id="KW-0966">Cell projection</keyword>
<keyword evidence="6" id="KW-1003">Cell membrane</keyword>
<evidence type="ECO:0000256" key="20">
    <source>
        <dbReference type="ARBA" id="ARBA00034110"/>
    </source>
</evidence>
<dbReference type="STRING" id="8187.ENSLCAP00010029261"/>
<evidence type="ECO:0000256" key="21">
    <source>
        <dbReference type="ARBA" id="ARBA00072775"/>
    </source>
</evidence>
<feature type="domain" description="PDZ" evidence="23">
    <location>
        <begin position="679"/>
        <end position="766"/>
    </location>
</feature>
<dbReference type="CDD" id="cd06704">
    <property type="entry name" value="PDZ1_Scribble-like"/>
    <property type="match status" value="1"/>
</dbReference>
<feature type="compositionally biased region" description="Acidic residues" evidence="22">
    <location>
        <begin position="542"/>
        <end position="553"/>
    </location>
</feature>
<evidence type="ECO:0000256" key="15">
    <source>
        <dbReference type="ARBA" id="ARBA00023136"/>
    </source>
</evidence>
<reference evidence="24" key="2">
    <citation type="submission" date="2025-08" db="UniProtKB">
        <authorList>
            <consortium name="Ensembl"/>
        </authorList>
    </citation>
    <scope>IDENTIFICATION</scope>
</reference>
<dbReference type="GO" id="GO:0001736">
    <property type="term" value="P:establishment of planar polarity"/>
    <property type="evidence" value="ECO:0007669"/>
    <property type="project" value="Ensembl"/>
</dbReference>
<dbReference type="Ensembl" id="ENSLCAT00010029905.1">
    <property type="protein sequence ID" value="ENSLCAP00010029261.1"/>
    <property type="gene ID" value="ENSLCAG00010013691.1"/>
</dbReference>
<evidence type="ECO:0000256" key="9">
    <source>
        <dbReference type="ARBA" id="ARBA00022614"/>
    </source>
</evidence>
<dbReference type="GO" id="GO:0019901">
    <property type="term" value="F:protein kinase binding"/>
    <property type="evidence" value="ECO:0007669"/>
    <property type="project" value="TreeGrafter"/>
</dbReference>
<dbReference type="PROSITE" id="PS51450">
    <property type="entry name" value="LRR"/>
    <property type="match status" value="3"/>
</dbReference>
<dbReference type="SUPFAM" id="SSF50156">
    <property type="entry name" value="PDZ domain-like"/>
    <property type="match status" value="4"/>
</dbReference>
<dbReference type="InterPro" id="IPR001611">
    <property type="entry name" value="Leu-rich_rpt"/>
</dbReference>
<feature type="region of interest" description="Disordered" evidence="22">
    <location>
        <begin position="898"/>
        <end position="933"/>
    </location>
</feature>
<dbReference type="Pfam" id="PF00595">
    <property type="entry name" value="PDZ"/>
    <property type="match status" value="4"/>
</dbReference>
<keyword evidence="15" id="KW-0472">Membrane</keyword>
<dbReference type="GO" id="GO:0098609">
    <property type="term" value="P:cell-cell adhesion"/>
    <property type="evidence" value="ECO:0007669"/>
    <property type="project" value="TreeGrafter"/>
</dbReference>
<feature type="compositionally biased region" description="Low complexity" evidence="22">
    <location>
        <begin position="1609"/>
        <end position="1632"/>
    </location>
</feature>
<dbReference type="FunFam" id="2.30.42.10:FF:000074">
    <property type="entry name" value="protein scribble homolog isoform X2"/>
    <property type="match status" value="1"/>
</dbReference>
<dbReference type="GO" id="GO:0098887">
    <property type="term" value="P:neurotransmitter receptor transport, endosome to postsynaptic membrane"/>
    <property type="evidence" value="ECO:0007669"/>
    <property type="project" value="TreeGrafter"/>
</dbReference>
<evidence type="ECO:0000256" key="10">
    <source>
        <dbReference type="ARBA" id="ARBA00022737"/>
    </source>
</evidence>
<dbReference type="GO" id="GO:0048884">
    <property type="term" value="P:neuromast development"/>
    <property type="evidence" value="ECO:0007669"/>
    <property type="project" value="Ensembl"/>
</dbReference>
<keyword evidence="8" id="KW-0597">Phosphoprotein</keyword>
<dbReference type="GO" id="GO:0005912">
    <property type="term" value="C:adherens junction"/>
    <property type="evidence" value="ECO:0007669"/>
    <property type="project" value="UniProtKB-SubCell"/>
</dbReference>
<proteinExistence type="predicted"/>
<keyword evidence="18" id="KW-0449">Lipoprotein</keyword>
<dbReference type="CDD" id="cd06703">
    <property type="entry name" value="PDZ2_Scribble-like"/>
    <property type="match status" value="1"/>
</dbReference>
<gene>
    <name evidence="24" type="primary">SCRIB</name>
</gene>
<keyword evidence="7" id="KW-0963">Cytoplasm</keyword>
<keyword evidence="13" id="KW-0770">Synapse</keyword>
<sequence length="1744" mass="192280">MLKCIPLWRCNRHVESVDKRHCNLQTVPDEIFRYSRSLEELLLDANQLKELPKPFFRLLNLRKLGLSDNEIQRLPPEVANFMQLVELDISRNDIPEIPESIKFCRALEIADFSGNPLSRLPDGFTQLRALAHLALNDVSLQTLPNDIGKYVHMSLSFLVKLEQLDLGSNELEVLPDTLGALPNLRELWLDRNQLSSLPPELGNLRRLVCLDVSENRLEELPSELNGLLALTDLLLTQNLLEVVPDSIGCLKQLSILKVDQNRLTHLTDSIGECENLTELVLTENLLQSLPRSLGKLKKLTNLNVDRNRLGSVPKELGGCASLNVLSLRDNRLGKLPAELADATELHVLDVAGNRLQNLPFALTNLNLKAMWLAENQSQPMLKFQTEDDERTGEKVLTCYLLPQQPSPSLENLLQNSVDDSWTDSNLNRVSVIQFQEETKAEEEDDEAAAERRGLQRRATPHPSELKVMKKVIEERRNEAYSSRGDGEESPDPQEKRFSDLSNQSHDSQVSNSTLSATSHEDRQNVTATSQKEDLVDGHSPQEEEELDEMEVEYIEPTVHFAEEPIIRGGDEDDEEDGEDGERSDEEERPVFPAEKQRLIRKDTPHYKKHFKITKLPKPEAVAALLQGFSPDGLNSSTQAAEDEQDEDEEQSIGTPQHHRRLEELEDSRQQVNSSQVKHTLTILRQTGGLGISIAGGKGSTPYKGDDEGIFISRVSEDGPAARAGVKVGDKLLEVNGVDLHEAEHHTAVEALRSSGATVSMTVLRERMVEPENAITTTPLRPEDDYFPRERRSSGIAFNMETSPSGPRQRLSTCLIRNDKGLGFSIAGGKGSTPYRTGDTGIYISRIAEGGAAHRDSTLHVGDRVISINGVDMTEARHDQAVALLTGTSPTIALLVERDLNAPGGSPGQSRARAHSPPPPEPSDSPDQEEEGLSLHGNHLSRMEDEYPIEEVILVKSGGPLGLSIVGGSDHASHPFGINEPGVFISKVIPHGLACQSGLRVGDRILEVNSIDLRHATHQEAVRALLANKQEIRMLVRRDPSPPGMQEIVIQKQPGEKLGISIRGGAKGHAGNPFDPTDEGIFISKVSSSGAAARDGRLQVGMRILEVNNHSLLGMTHTEAVRVLRAVGDSLVMLVCDGFDPNKVAAASPGIIANPFATGIVRKNSMESISSIDRDLSPEEMDIIQKESEMVRETSQWEREEMEKVVSETENPLLLSKNIGTGPLKLDYKTLAALPTTSLQKVNRVSVSLFSNFGISDSSFIQIIICFPSRRDRVPFSQLAVCGQVPPPATPDGHSPNPFQHGPSPFNSQTSPELYNEVFDDTDGQEGAGKGLTDKVSPRPSLASDRREYMNLAAVPRLSRPSVDLQSPSPGGKDSPEQRSFRDRQKYFEIDVKQQTPEKPKPRVSLVGEDDLKKMREEEARKFEQRAAEYLLDEDEEDEEEDLAKQVAQMKATGKVLLDGVEYKVEPVSTPSQHCSTPPSYNITPPSYCGSSGPSSVDGKGDSQRNSLEDSFRLEQRPNSMTGLIPVYPGESAAPIRTAKAERRHQERLRMQSPELAVAPDKDLSPAEKRALEAEKRAMWRAARPCGLEEDVRQYEQDLAKRLYQARVRASQGTAAAPQPPTSSSTSSSAASQLRMKSLEQDALKAQMVIAKSRDGKKRGTLDQLTESPSPPLCLLPLLSPLPSTLSLSFPLTSPLSNLFSSVLPSSLSSYFSFPSPLTSKFDYRQFAAIPSSKPVYDIQVLAAC</sequence>
<feature type="compositionally biased region" description="Basic and acidic residues" evidence="22">
    <location>
        <begin position="463"/>
        <end position="478"/>
    </location>
</feature>
<protein>
    <recommendedName>
        <fullName evidence="21">Protein scribble homolog</fullName>
    </recommendedName>
</protein>
<accession>A0A4W6DW53</accession>
<dbReference type="SMART" id="SM00364">
    <property type="entry name" value="LRR_BAC"/>
    <property type="match status" value="9"/>
</dbReference>
<dbReference type="PROSITE" id="PS50106">
    <property type="entry name" value="PDZ"/>
    <property type="match status" value="4"/>
</dbReference>
<evidence type="ECO:0000256" key="1">
    <source>
        <dbReference type="ARBA" id="ARBA00004202"/>
    </source>
</evidence>
<dbReference type="GO" id="GO:0033564">
    <property type="term" value="P:anterior/posterior axon guidance"/>
    <property type="evidence" value="ECO:0007669"/>
    <property type="project" value="Ensembl"/>
</dbReference>
<keyword evidence="14" id="KW-0175">Coiled coil</keyword>
<dbReference type="GO" id="GO:0071679">
    <property type="term" value="P:commissural neuron axon guidance"/>
    <property type="evidence" value="ECO:0007669"/>
    <property type="project" value="Ensembl"/>
</dbReference>
<keyword evidence="10" id="KW-0677">Repeat</keyword>
<dbReference type="PANTHER" id="PTHR23119:SF57">
    <property type="entry name" value="PROTEIN SCRIBBLE HOMOLOG"/>
    <property type="match status" value="1"/>
</dbReference>
<name>A0A4W6DW53_LATCA</name>
<evidence type="ECO:0000256" key="2">
    <source>
        <dbReference type="ARBA" id="ARBA00004496"/>
    </source>
</evidence>
<dbReference type="InterPro" id="IPR036034">
    <property type="entry name" value="PDZ_sf"/>
</dbReference>
<dbReference type="GO" id="GO:0001944">
    <property type="term" value="P:vasculature development"/>
    <property type="evidence" value="ECO:0007669"/>
    <property type="project" value="Ensembl"/>
</dbReference>
<dbReference type="SMART" id="SM00369">
    <property type="entry name" value="LRR_TYP"/>
    <property type="match status" value="11"/>
</dbReference>
<feature type="domain" description="PDZ" evidence="23">
    <location>
        <begin position="950"/>
        <end position="1039"/>
    </location>
</feature>
<dbReference type="GO" id="GO:0098793">
    <property type="term" value="C:presynapse"/>
    <property type="evidence" value="ECO:0007669"/>
    <property type="project" value="UniProtKB-SubCell"/>
</dbReference>